<feature type="compositionally biased region" description="Basic and acidic residues" evidence="3">
    <location>
        <begin position="111"/>
        <end position="123"/>
    </location>
</feature>
<dbReference type="EC" id="2.7.1.172" evidence="1"/>
<evidence type="ECO:0000256" key="1">
    <source>
        <dbReference type="ARBA" id="ARBA00011961"/>
    </source>
</evidence>
<dbReference type="SUPFAM" id="SSF56112">
    <property type="entry name" value="Protein kinase-like (PK-like)"/>
    <property type="match status" value="1"/>
</dbReference>
<dbReference type="InterPro" id="IPR016477">
    <property type="entry name" value="Fructo-/Ketosamine-3-kinase"/>
</dbReference>
<dbReference type="PANTHER" id="PTHR12149">
    <property type="entry name" value="FRUCTOSAMINE 3 KINASE-RELATED PROTEIN"/>
    <property type="match status" value="1"/>
</dbReference>
<dbReference type="Pfam" id="PF03881">
    <property type="entry name" value="Fructosamin_kin"/>
    <property type="match status" value="1"/>
</dbReference>
<dbReference type="Proteomes" id="UP001150942">
    <property type="component" value="Unassembled WGS sequence"/>
</dbReference>
<keyword evidence="5" id="KW-1185">Reference proteome</keyword>
<dbReference type="GO" id="GO:0102193">
    <property type="term" value="F:protein-ribulosamine 3-kinase activity"/>
    <property type="evidence" value="ECO:0007669"/>
    <property type="project" value="UniProtKB-EC"/>
</dbReference>
<reference evidence="4" key="2">
    <citation type="journal article" date="2023" name="IMA Fungus">
        <title>Comparative genomic study of the Penicillium genus elucidates a diverse pangenome and 15 lateral gene transfer events.</title>
        <authorList>
            <person name="Petersen C."/>
            <person name="Sorensen T."/>
            <person name="Nielsen M.R."/>
            <person name="Sondergaard T.E."/>
            <person name="Sorensen J.L."/>
            <person name="Fitzpatrick D.A."/>
            <person name="Frisvad J.C."/>
            <person name="Nielsen K.L."/>
        </authorList>
    </citation>
    <scope>NUCLEOTIDE SEQUENCE</scope>
    <source>
        <strain evidence="4">IBT 20477</strain>
    </source>
</reference>
<evidence type="ECO:0000256" key="3">
    <source>
        <dbReference type="SAM" id="MobiDB-lite"/>
    </source>
</evidence>
<reference evidence="4" key="1">
    <citation type="submission" date="2022-11" db="EMBL/GenBank/DDBJ databases">
        <authorList>
            <person name="Petersen C."/>
        </authorList>
    </citation>
    <scope>NUCLEOTIDE SEQUENCE</scope>
    <source>
        <strain evidence="4">IBT 20477</strain>
    </source>
</reference>
<evidence type="ECO:0000313" key="4">
    <source>
        <dbReference type="EMBL" id="KAJ5214672.1"/>
    </source>
</evidence>
<comment type="catalytic activity">
    <reaction evidence="2">
        <text>N(6)-D-ribulosyl-L-lysyl-[protein] + ATP = N(6)-(3-O-phospho-D-ribulosyl)-L-lysyl-[protein] + ADP + H(+)</text>
        <dbReference type="Rhea" id="RHEA:48432"/>
        <dbReference type="Rhea" id="RHEA-COMP:12103"/>
        <dbReference type="Rhea" id="RHEA-COMP:12104"/>
        <dbReference type="ChEBI" id="CHEBI:15378"/>
        <dbReference type="ChEBI" id="CHEBI:30616"/>
        <dbReference type="ChEBI" id="CHEBI:90418"/>
        <dbReference type="ChEBI" id="CHEBI:90420"/>
        <dbReference type="ChEBI" id="CHEBI:456216"/>
        <dbReference type="EC" id="2.7.1.172"/>
    </reaction>
    <physiologicalReaction direction="left-to-right" evidence="2">
        <dbReference type="Rhea" id="RHEA:48433"/>
    </physiologicalReaction>
</comment>
<accession>A0A9W9N7K2</accession>
<dbReference type="PANTHER" id="PTHR12149:SF8">
    <property type="entry name" value="PROTEIN-RIBULOSAMINE 3-KINASE"/>
    <property type="match status" value="1"/>
</dbReference>
<dbReference type="EMBL" id="JAPQKQ010000001">
    <property type="protein sequence ID" value="KAJ5214672.1"/>
    <property type="molecule type" value="Genomic_DNA"/>
</dbReference>
<evidence type="ECO:0000256" key="2">
    <source>
        <dbReference type="ARBA" id="ARBA00048655"/>
    </source>
</evidence>
<name>A0A9W9N7K2_9EURO</name>
<protein>
    <recommendedName>
        <fullName evidence="1">protein-ribulosamine 3-kinase</fullName>
        <ecNumber evidence="1">2.7.1.172</ecNumber>
    </recommendedName>
</protein>
<organism evidence="4 5">
    <name type="scientific">Penicillium cf. viridicatum</name>
    <dbReference type="NCBI Taxonomy" id="2972119"/>
    <lineage>
        <taxon>Eukaryota</taxon>
        <taxon>Fungi</taxon>
        <taxon>Dikarya</taxon>
        <taxon>Ascomycota</taxon>
        <taxon>Pezizomycotina</taxon>
        <taxon>Eurotiomycetes</taxon>
        <taxon>Eurotiomycetidae</taxon>
        <taxon>Eurotiales</taxon>
        <taxon>Aspergillaceae</taxon>
        <taxon>Penicillium</taxon>
    </lineage>
</organism>
<comment type="caution">
    <text evidence="4">The sequence shown here is derived from an EMBL/GenBank/DDBJ whole genome shotgun (WGS) entry which is preliminary data.</text>
</comment>
<evidence type="ECO:0000313" key="5">
    <source>
        <dbReference type="Proteomes" id="UP001150942"/>
    </source>
</evidence>
<proteinExistence type="predicted"/>
<dbReference type="OrthoDB" id="5772781at2759"/>
<feature type="region of interest" description="Disordered" evidence="3">
    <location>
        <begin position="92"/>
        <end position="123"/>
    </location>
</feature>
<dbReference type="InterPro" id="IPR011009">
    <property type="entry name" value="Kinase-like_dom_sf"/>
</dbReference>
<gene>
    <name evidence="4" type="ORF">N7449_001841</name>
</gene>
<dbReference type="AlphaFoldDB" id="A0A9W9N7K2"/>
<sequence>MNEIPYLSLEGAVTACPDCKGFSQEERLGLEVVAACPYASSSKSRTARVTVRLHDGSLKDYFLRCTKSSSDVAIQAEFNSLQKLYTANPGAVPRPHKWGKIPDENNGAKSQESREKERREGREKRIVKEQIDIAYFIVCDFVHSSPNLPSPAGLSMQLARIHQVSKPTDKFGCDEPRHQAGICLAPARYSCWADCFRSWIIAFLNQDIAVNEKWPAYEAAFEVLICRTIPRLLLPLQNNGRQILPTLVHGNLSAKHIRIRFSDGMPVLFSPYAMYAHQEYELGATRLAIGGLDDGFINQHLRIVLPSAPIDEVYHRIVLYGIHFNLRHSIQHSGLFRQRYL</sequence>
<dbReference type="Gene3D" id="3.90.1200.10">
    <property type="match status" value="1"/>
</dbReference>